<organism evidence="2 3">
    <name type="scientific">Celeribacter indicus</name>
    <dbReference type="NCBI Taxonomy" id="1208324"/>
    <lineage>
        <taxon>Bacteria</taxon>
        <taxon>Pseudomonadati</taxon>
        <taxon>Pseudomonadota</taxon>
        <taxon>Alphaproteobacteria</taxon>
        <taxon>Rhodobacterales</taxon>
        <taxon>Roseobacteraceae</taxon>
        <taxon>Celeribacter</taxon>
    </lineage>
</organism>
<dbReference type="InterPro" id="IPR011330">
    <property type="entry name" value="Glyco_hydro/deAcase_b/a-brl"/>
</dbReference>
<dbReference type="Pfam" id="PF04748">
    <property type="entry name" value="Polysacc_deac_2"/>
    <property type="match status" value="1"/>
</dbReference>
<reference evidence="2 3" key="1">
    <citation type="journal article" date="2014" name="Int. J. Syst. Evol. Microbiol.">
        <title>Celeribacter indicus sp. nov., a polycyclic aromatic hydrocarbon-degrading bacterium from deep-sea sediment and reclassification of Huaishuia halophila as Celeribacter halophilus comb. nov.</title>
        <authorList>
            <person name="Lai Q."/>
            <person name="Cao J."/>
            <person name="Yuan J."/>
            <person name="Li F."/>
            <person name="Shao Z."/>
        </authorList>
    </citation>
    <scope>NUCLEOTIDE SEQUENCE [LARGE SCALE GENOMIC DNA]</scope>
    <source>
        <strain evidence="2">P73</strain>
    </source>
</reference>
<dbReference type="OrthoDB" id="7658418at2"/>
<evidence type="ECO:0000313" key="3">
    <source>
        <dbReference type="Proteomes" id="UP000031521"/>
    </source>
</evidence>
<dbReference type="EMBL" id="CP004393">
    <property type="protein sequence ID" value="AJE46317.1"/>
    <property type="molecule type" value="Genomic_DNA"/>
</dbReference>
<sequence length="523" mass="52249">MGRGIFTGLVWGAVVGFAILVFANEVVAPVGSVISEAPGPQAPPRSATPEAASPEAGTAEADPEAGSPDAAPEPAPAGTGAPGSATPAPELERPADLAPPEADEAPALAPDLPAGEAARTGGLPEVTAPEASSETAPAAEDSPAAAPEVSPVDPRETPEEAGGLDMGAIGGQSPVLTPPQSVAPEAAAPDALPSVEEHLPGRAPAPEGTEAPPAQAVVPGTEMPEEPATGPRVTAMPGVGAADRPGRVETQEAQDSPEGRIGQRAGSFTDREDSRRSTRLPAIGGEAAGGTGAPVVLADELPALTAYSADFSGAPEGPMMSVILVDIARLEPEDPAFASLPFPVALAVDAVGAGAGAGALAYRGAGLEVLSMVALPEGASPQDAAVTLSQAADLVPVSIGFLDVPSASFQSSRQVAAQVVASAGQSGRGIVSFPRGLNALEQEAQRADEAPMALVFRDFDGRGQDVDAMKRFLDQAAFHAGIDGKVVLVGRAKPDTLRALAEWAIGTRASSVSIVPLSYLLTR</sequence>
<dbReference type="STRING" id="1208324.P73_1602"/>
<name>A0A0B5E1H9_9RHOB</name>
<keyword evidence="3" id="KW-1185">Reference proteome</keyword>
<dbReference type="GO" id="GO:0005975">
    <property type="term" value="P:carbohydrate metabolic process"/>
    <property type="evidence" value="ECO:0007669"/>
    <property type="project" value="InterPro"/>
</dbReference>
<feature type="compositionally biased region" description="Low complexity" evidence="1">
    <location>
        <begin position="127"/>
        <end position="152"/>
    </location>
</feature>
<feature type="compositionally biased region" description="Low complexity" evidence="1">
    <location>
        <begin position="64"/>
        <end position="89"/>
    </location>
</feature>
<dbReference type="KEGG" id="cid:P73_1602"/>
<dbReference type="Proteomes" id="UP000031521">
    <property type="component" value="Chromosome"/>
</dbReference>
<evidence type="ECO:0000313" key="2">
    <source>
        <dbReference type="EMBL" id="AJE46317.1"/>
    </source>
</evidence>
<accession>A0A0B5E1H9</accession>
<dbReference type="AlphaFoldDB" id="A0A0B5E1H9"/>
<dbReference type="Gene3D" id="3.20.20.370">
    <property type="entry name" value="Glycoside hydrolase/deacetylase"/>
    <property type="match status" value="1"/>
</dbReference>
<dbReference type="RefSeq" id="WP_043869221.1">
    <property type="nucleotide sequence ID" value="NZ_CP004393.1"/>
</dbReference>
<dbReference type="InterPro" id="IPR006837">
    <property type="entry name" value="Divergent_DAC"/>
</dbReference>
<dbReference type="SUPFAM" id="SSF88713">
    <property type="entry name" value="Glycoside hydrolase/deacetylase"/>
    <property type="match status" value="1"/>
</dbReference>
<feature type="compositionally biased region" description="Low complexity" evidence="1">
    <location>
        <begin position="201"/>
        <end position="216"/>
    </location>
</feature>
<feature type="region of interest" description="Disordered" evidence="1">
    <location>
        <begin position="35"/>
        <end position="286"/>
    </location>
</feature>
<dbReference type="HOGENOM" id="CLU_023987_0_0_5"/>
<protein>
    <recommendedName>
        <fullName evidence="4">Divergent polysaccharide deacetylase</fullName>
    </recommendedName>
</protein>
<feature type="compositionally biased region" description="Low complexity" evidence="1">
    <location>
        <begin position="96"/>
        <end position="118"/>
    </location>
</feature>
<evidence type="ECO:0000256" key="1">
    <source>
        <dbReference type="SAM" id="MobiDB-lite"/>
    </source>
</evidence>
<evidence type="ECO:0008006" key="4">
    <source>
        <dbReference type="Google" id="ProtNLM"/>
    </source>
</evidence>
<proteinExistence type="predicted"/>
<gene>
    <name evidence="2" type="ORF">P73_1602</name>
</gene>